<organism evidence="1 2">
    <name type="scientific">Arthrobotrys conoides</name>
    <dbReference type="NCBI Taxonomy" id="74498"/>
    <lineage>
        <taxon>Eukaryota</taxon>
        <taxon>Fungi</taxon>
        <taxon>Dikarya</taxon>
        <taxon>Ascomycota</taxon>
        <taxon>Pezizomycotina</taxon>
        <taxon>Orbiliomycetes</taxon>
        <taxon>Orbiliales</taxon>
        <taxon>Orbiliaceae</taxon>
        <taxon>Arthrobotrys</taxon>
    </lineage>
</organism>
<comment type="caution">
    <text evidence="1">The sequence shown here is derived from an EMBL/GenBank/DDBJ whole genome shotgun (WGS) entry which is preliminary data.</text>
</comment>
<dbReference type="EMBL" id="JAVHJM010000004">
    <property type="protein sequence ID" value="KAK6514839.1"/>
    <property type="molecule type" value="Genomic_DNA"/>
</dbReference>
<keyword evidence="2" id="KW-1185">Reference proteome</keyword>
<name>A0AAN8PGY0_9PEZI</name>
<evidence type="ECO:0000313" key="1">
    <source>
        <dbReference type="EMBL" id="KAK6514839.1"/>
    </source>
</evidence>
<protein>
    <submittedName>
        <fullName evidence="1">Uncharacterized protein</fullName>
    </submittedName>
</protein>
<evidence type="ECO:0000313" key="2">
    <source>
        <dbReference type="Proteomes" id="UP001307849"/>
    </source>
</evidence>
<gene>
    <name evidence="1" type="ORF">TWF506_007201</name>
</gene>
<dbReference type="AlphaFoldDB" id="A0AAN8PGY0"/>
<proteinExistence type="predicted"/>
<accession>A0AAN8PGY0</accession>
<sequence>MESVDGSSTLPWLSGITAPSFLKLSIESHTFGRLQDTPKVIKSGWKSIERKVTISWPEAAIESHPTSQHNRMGFKAIDMFKTSMCYTRRFIQWLSLLDQFGGVWSLRVSFLELRLRLKMTWEPV</sequence>
<dbReference type="Proteomes" id="UP001307849">
    <property type="component" value="Unassembled WGS sequence"/>
</dbReference>
<reference evidence="1 2" key="1">
    <citation type="submission" date="2019-10" db="EMBL/GenBank/DDBJ databases">
        <authorList>
            <person name="Palmer J.M."/>
        </authorList>
    </citation>
    <scope>NUCLEOTIDE SEQUENCE [LARGE SCALE GENOMIC DNA]</scope>
    <source>
        <strain evidence="1 2">TWF506</strain>
    </source>
</reference>